<proteinExistence type="predicted"/>
<reference evidence="1 2" key="1">
    <citation type="submission" date="2016-11" db="EMBL/GenBank/DDBJ databases">
        <title>Paenibacillus species isolates.</title>
        <authorList>
            <person name="Beno S.M."/>
        </authorList>
    </citation>
    <scope>NUCLEOTIDE SEQUENCE [LARGE SCALE GENOMIC DNA]</scope>
    <source>
        <strain evidence="1 2">FSL F4-0100</strain>
    </source>
</reference>
<evidence type="ECO:0008006" key="3">
    <source>
        <dbReference type="Google" id="ProtNLM"/>
    </source>
</evidence>
<comment type="caution">
    <text evidence="1">The sequence shown here is derived from an EMBL/GenBank/DDBJ whole genome shotgun (WGS) entry which is preliminary data.</text>
</comment>
<organism evidence="1 2">
    <name type="scientific">Paenibacillus lautus</name>
    <name type="common">Bacillus lautus</name>
    <dbReference type="NCBI Taxonomy" id="1401"/>
    <lineage>
        <taxon>Bacteria</taxon>
        <taxon>Bacillati</taxon>
        <taxon>Bacillota</taxon>
        <taxon>Bacilli</taxon>
        <taxon>Bacillales</taxon>
        <taxon>Paenibacillaceae</taxon>
        <taxon>Paenibacillus</taxon>
    </lineage>
</organism>
<sequence length="249" mass="28888">MIIRETEDAFVMTAQDDHGRFSGDVARGFRRELFMDESVLKEVLLAITEHDRAWLRMDDTPIWNDESRTPYTFIDYPVLPKMLMYTKGVDEIEAMSPYAGYLCSLHFASFMKEATEAPLVEFYHEELARQKRLSDQFQFPDEDVVNRQFGLLQLCDDISLYVNMNAPGVSKDQEHPWFKEGFDMSIDGERVIAAWASEHEIRLRPFLFEQAWSASVKWKYVLKAKIDELGVAKAFDGAAWTEQTVTFVP</sequence>
<name>A0A1R1ASH5_PAELA</name>
<dbReference type="OrthoDB" id="190426at2"/>
<evidence type="ECO:0000313" key="1">
    <source>
        <dbReference type="EMBL" id="OME88513.1"/>
    </source>
</evidence>
<dbReference type="Pfam" id="PF13030">
    <property type="entry name" value="DUF3891"/>
    <property type="match status" value="1"/>
</dbReference>
<dbReference type="Proteomes" id="UP000187074">
    <property type="component" value="Unassembled WGS sequence"/>
</dbReference>
<dbReference type="AlphaFoldDB" id="A0A1R1ASH5"/>
<evidence type="ECO:0000313" key="2">
    <source>
        <dbReference type="Proteomes" id="UP000187074"/>
    </source>
</evidence>
<dbReference type="InterPro" id="IPR024992">
    <property type="entry name" value="DUF3891"/>
</dbReference>
<accession>A0A1R1ASH5</accession>
<dbReference type="RefSeq" id="WP_076326166.1">
    <property type="nucleotide sequence ID" value="NZ_JBCNGN010000021.1"/>
</dbReference>
<dbReference type="STRING" id="1401.BK123_30845"/>
<protein>
    <recommendedName>
        <fullName evidence="3">DUF3891 family protein</fullName>
    </recommendedName>
</protein>
<dbReference type="EMBL" id="MRTF01000015">
    <property type="protein sequence ID" value="OME88513.1"/>
    <property type="molecule type" value="Genomic_DNA"/>
</dbReference>
<gene>
    <name evidence="1" type="ORF">BK123_30845</name>
</gene>